<dbReference type="HOGENOM" id="CLU_2638348_0_0_1"/>
<dbReference type="EMBL" id="KI925454">
    <property type="protein sequence ID" value="ETW86687.1"/>
    <property type="molecule type" value="Genomic_DNA"/>
</dbReference>
<gene>
    <name evidence="1" type="ORF">HETIRDRAFT_406624</name>
</gene>
<name>W4KLI2_HETIT</name>
<accession>W4KLI2</accession>
<reference evidence="1 2" key="1">
    <citation type="journal article" date="2012" name="New Phytol.">
        <title>Insight into trade-off between wood decay and parasitism from the genome of a fungal forest pathogen.</title>
        <authorList>
            <person name="Olson A."/>
            <person name="Aerts A."/>
            <person name="Asiegbu F."/>
            <person name="Belbahri L."/>
            <person name="Bouzid O."/>
            <person name="Broberg A."/>
            <person name="Canback B."/>
            <person name="Coutinho P.M."/>
            <person name="Cullen D."/>
            <person name="Dalman K."/>
            <person name="Deflorio G."/>
            <person name="van Diepen L.T."/>
            <person name="Dunand C."/>
            <person name="Duplessis S."/>
            <person name="Durling M."/>
            <person name="Gonthier P."/>
            <person name="Grimwood J."/>
            <person name="Fossdal C.G."/>
            <person name="Hansson D."/>
            <person name="Henrissat B."/>
            <person name="Hietala A."/>
            <person name="Himmelstrand K."/>
            <person name="Hoffmeister D."/>
            <person name="Hogberg N."/>
            <person name="James T.Y."/>
            <person name="Karlsson M."/>
            <person name="Kohler A."/>
            <person name="Kues U."/>
            <person name="Lee Y.H."/>
            <person name="Lin Y.C."/>
            <person name="Lind M."/>
            <person name="Lindquist E."/>
            <person name="Lombard V."/>
            <person name="Lucas S."/>
            <person name="Lunden K."/>
            <person name="Morin E."/>
            <person name="Murat C."/>
            <person name="Park J."/>
            <person name="Raffaello T."/>
            <person name="Rouze P."/>
            <person name="Salamov A."/>
            <person name="Schmutz J."/>
            <person name="Solheim H."/>
            <person name="Stahlberg J."/>
            <person name="Velez H."/>
            <person name="de Vries R.P."/>
            <person name="Wiebenga A."/>
            <person name="Woodward S."/>
            <person name="Yakovlev I."/>
            <person name="Garbelotto M."/>
            <person name="Martin F."/>
            <person name="Grigoriev I.V."/>
            <person name="Stenlid J."/>
        </authorList>
    </citation>
    <scope>NUCLEOTIDE SEQUENCE [LARGE SCALE GENOMIC DNA]</scope>
    <source>
        <strain evidence="1 2">TC 32-1</strain>
    </source>
</reference>
<keyword evidence="2" id="KW-1185">Reference proteome</keyword>
<dbReference type="GeneID" id="20672532"/>
<organism evidence="1 2">
    <name type="scientific">Heterobasidion irregulare (strain TC 32-1)</name>
    <dbReference type="NCBI Taxonomy" id="747525"/>
    <lineage>
        <taxon>Eukaryota</taxon>
        <taxon>Fungi</taxon>
        <taxon>Dikarya</taxon>
        <taxon>Basidiomycota</taxon>
        <taxon>Agaricomycotina</taxon>
        <taxon>Agaricomycetes</taxon>
        <taxon>Russulales</taxon>
        <taxon>Bondarzewiaceae</taxon>
        <taxon>Heterobasidion</taxon>
        <taxon>Heterobasidion annosum species complex</taxon>
    </lineage>
</organism>
<dbReference type="AlphaFoldDB" id="W4KLI2"/>
<protein>
    <submittedName>
        <fullName evidence="1">Uncharacterized protein</fullName>
    </submittedName>
</protein>
<dbReference type="KEGG" id="hir:HETIRDRAFT_406624"/>
<dbReference type="Proteomes" id="UP000030671">
    <property type="component" value="Unassembled WGS sequence"/>
</dbReference>
<proteinExistence type="predicted"/>
<sequence length="77" mass="8818">MVDAFDKTYESVKVLDMVLPGHNSRWRGCIQRHVKDGEGRDIDLSKQTRHVVRSGDDVSVFYKVQPLYTATALQCHL</sequence>
<dbReference type="RefSeq" id="XP_009540685.1">
    <property type="nucleotide sequence ID" value="XM_009542390.1"/>
</dbReference>
<evidence type="ECO:0000313" key="2">
    <source>
        <dbReference type="Proteomes" id="UP000030671"/>
    </source>
</evidence>
<evidence type="ECO:0000313" key="1">
    <source>
        <dbReference type="EMBL" id="ETW86687.1"/>
    </source>
</evidence>
<dbReference type="InParanoid" id="W4KLI2"/>